<dbReference type="Proteomes" id="UP000018211">
    <property type="component" value="Unassembled WGS sequence"/>
</dbReference>
<dbReference type="EMBL" id="CAOF01000187">
    <property type="protein sequence ID" value="CCO49800.1"/>
    <property type="molecule type" value="Genomic_DNA"/>
</dbReference>
<reference evidence="1 2" key="1">
    <citation type="journal article" date="2013" name="ISME J.">
        <title>Comparative genomics of pathogenic lineages of Vibrio nigripulchritudo identifies virulence-associated traits.</title>
        <authorList>
            <person name="Goudenege D."/>
            <person name="Labreuche Y."/>
            <person name="Krin E."/>
            <person name="Ansquer D."/>
            <person name="Mangenot S."/>
            <person name="Calteau A."/>
            <person name="Medigue C."/>
            <person name="Mazel D."/>
            <person name="Polz M.F."/>
            <person name="Le Roux F."/>
        </authorList>
    </citation>
    <scope>NUCLEOTIDE SEQUENCE [LARGE SCALE GENOMIC DNA]</scope>
    <source>
        <strain evidence="1 2">SOn1</strain>
    </source>
</reference>
<name>A0AAV2VZI5_9VIBR</name>
<protein>
    <submittedName>
        <fullName evidence="1">Uncharacterized protein</fullName>
    </submittedName>
</protein>
<gene>
    <name evidence="1" type="ORF">VIBNISOn1_900024</name>
</gene>
<proteinExistence type="predicted"/>
<organism evidence="1 2">
    <name type="scientific">Vibrio nigripulchritudo SOn1</name>
    <dbReference type="NCBI Taxonomy" id="1238450"/>
    <lineage>
        <taxon>Bacteria</taxon>
        <taxon>Pseudomonadati</taxon>
        <taxon>Pseudomonadota</taxon>
        <taxon>Gammaproteobacteria</taxon>
        <taxon>Vibrionales</taxon>
        <taxon>Vibrionaceae</taxon>
        <taxon>Vibrio</taxon>
    </lineage>
</organism>
<sequence>MRYIPYRYPAIANIHASTPIPYSNQSEQNLRTILASSDTIPLPCCFLRGQNKGDTV</sequence>
<evidence type="ECO:0000313" key="1">
    <source>
        <dbReference type="EMBL" id="CCO49800.1"/>
    </source>
</evidence>
<comment type="caution">
    <text evidence="1">The sequence shown here is derived from an EMBL/GenBank/DDBJ whole genome shotgun (WGS) entry which is preliminary data.</text>
</comment>
<accession>A0AAV2VZI5</accession>
<evidence type="ECO:0000313" key="2">
    <source>
        <dbReference type="Proteomes" id="UP000018211"/>
    </source>
</evidence>
<dbReference type="AlphaFoldDB" id="A0AAV2VZI5"/>